<organism evidence="1 2">
    <name type="scientific">Desulfuromonas versatilis</name>
    <dbReference type="NCBI Taxonomy" id="2802975"/>
    <lineage>
        <taxon>Bacteria</taxon>
        <taxon>Pseudomonadati</taxon>
        <taxon>Thermodesulfobacteriota</taxon>
        <taxon>Desulfuromonadia</taxon>
        <taxon>Desulfuromonadales</taxon>
        <taxon>Desulfuromonadaceae</taxon>
        <taxon>Desulfuromonas</taxon>
    </lineage>
</organism>
<reference evidence="1 2" key="1">
    <citation type="journal article" date="2016" name="C (Basel)">
        <title>Selective Growth of and Electricity Production by Marine Exoelectrogenic Bacteria in Self-Aggregated Hydrogel of Microbially Reduced Graphene Oxide.</title>
        <authorList>
            <person name="Yoshida N."/>
            <person name="Goto Y."/>
            <person name="Miyata Y."/>
        </authorList>
    </citation>
    <scope>NUCLEOTIDE SEQUENCE [LARGE SCALE GENOMIC DNA]</scope>
    <source>
        <strain evidence="1 2">NIT-T3</strain>
    </source>
</reference>
<evidence type="ECO:0000313" key="2">
    <source>
        <dbReference type="Proteomes" id="UP001319827"/>
    </source>
</evidence>
<reference evidence="1 2" key="2">
    <citation type="journal article" date="2021" name="Int. J. Syst. Evol. Microbiol.">
        <title>Isolation and Polyphasic Characterization of Desulfuromonas versatilis sp. Nov., an Electrogenic Bacteria Capable of Versatile Metabolism Isolated from a Graphene Oxide-Reducing Enrichment Culture.</title>
        <authorList>
            <person name="Xie L."/>
            <person name="Yoshida N."/>
            <person name="Ishii S."/>
            <person name="Meng L."/>
        </authorList>
    </citation>
    <scope>NUCLEOTIDE SEQUENCE [LARGE SCALE GENOMIC DNA]</scope>
    <source>
        <strain evidence="1 2">NIT-T3</strain>
    </source>
</reference>
<proteinExistence type="predicted"/>
<dbReference type="EMBL" id="AP024355">
    <property type="protein sequence ID" value="BCR06819.1"/>
    <property type="molecule type" value="Genomic_DNA"/>
</dbReference>
<dbReference type="RefSeq" id="WP_225911571.1">
    <property type="nucleotide sequence ID" value="NZ_AP024355.1"/>
</dbReference>
<name>A0ABM8I1W4_9BACT</name>
<evidence type="ECO:0000313" key="1">
    <source>
        <dbReference type="EMBL" id="BCR06819.1"/>
    </source>
</evidence>
<accession>A0ABM8I1W4</accession>
<keyword evidence="2" id="KW-1185">Reference proteome</keyword>
<sequence>MNQVRIGSWNELQDQLFADSWNPDLGRFRSRLAFRGLSDAGYPLATTLERLGGEFTSLERHYSPSSAKQPALRAVAGW</sequence>
<dbReference type="Proteomes" id="UP001319827">
    <property type="component" value="Chromosome"/>
</dbReference>
<protein>
    <submittedName>
        <fullName evidence="1">Uncharacterized protein</fullName>
    </submittedName>
</protein>
<gene>
    <name evidence="1" type="ORF">DESUT3_38880</name>
</gene>